<dbReference type="AlphaFoldDB" id="A0A212EVL4"/>
<dbReference type="Proteomes" id="UP000007151">
    <property type="component" value="Unassembled WGS sequence"/>
</dbReference>
<keyword evidence="1" id="KW-0472">Membrane</keyword>
<dbReference type="eggNOG" id="ENOG502RU6W">
    <property type="taxonomic scope" value="Eukaryota"/>
</dbReference>
<evidence type="ECO:0000313" key="3">
    <source>
        <dbReference type="Proteomes" id="UP000007151"/>
    </source>
</evidence>
<feature type="transmembrane region" description="Helical" evidence="1">
    <location>
        <begin position="29"/>
        <end position="50"/>
    </location>
</feature>
<comment type="caution">
    <text evidence="2">The sequence shown here is derived from an EMBL/GenBank/DDBJ whole genome shotgun (WGS) entry which is preliminary data.</text>
</comment>
<accession>A0A212EVL4</accession>
<keyword evidence="1" id="KW-1133">Transmembrane helix</keyword>
<gene>
    <name evidence="2" type="ORF">KGM_205487B</name>
</gene>
<feature type="transmembrane region" description="Helical" evidence="1">
    <location>
        <begin position="99"/>
        <end position="119"/>
    </location>
</feature>
<proteinExistence type="predicted"/>
<evidence type="ECO:0000313" key="2">
    <source>
        <dbReference type="EMBL" id="OWR45538.1"/>
    </source>
</evidence>
<feature type="transmembrane region" description="Helical" evidence="1">
    <location>
        <begin position="125"/>
        <end position="143"/>
    </location>
</feature>
<dbReference type="InParanoid" id="A0A212EVL4"/>
<keyword evidence="1" id="KW-0812">Transmembrane</keyword>
<organism evidence="2 3">
    <name type="scientific">Danaus plexippus plexippus</name>
    <dbReference type="NCBI Taxonomy" id="278856"/>
    <lineage>
        <taxon>Eukaryota</taxon>
        <taxon>Metazoa</taxon>
        <taxon>Ecdysozoa</taxon>
        <taxon>Arthropoda</taxon>
        <taxon>Hexapoda</taxon>
        <taxon>Insecta</taxon>
        <taxon>Pterygota</taxon>
        <taxon>Neoptera</taxon>
        <taxon>Endopterygota</taxon>
        <taxon>Lepidoptera</taxon>
        <taxon>Glossata</taxon>
        <taxon>Ditrysia</taxon>
        <taxon>Papilionoidea</taxon>
        <taxon>Nymphalidae</taxon>
        <taxon>Danainae</taxon>
        <taxon>Danaini</taxon>
        <taxon>Danaina</taxon>
        <taxon>Danaus</taxon>
        <taxon>Danaus</taxon>
    </lineage>
</organism>
<reference evidence="2 3" key="1">
    <citation type="journal article" date="2011" name="Cell">
        <title>The monarch butterfly genome yields insights into long-distance migration.</title>
        <authorList>
            <person name="Zhan S."/>
            <person name="Merlin C."/>
            <person name="Boore J.L."/>
            <person name="Reppert S.M."/>
        </authorList>
    </citation>
    <scope>NUCLEOTIDE SEQUENCE [LARGE SCALE GENOMIC DNA]</scope>
    <source>
        <strain evidence="2">F-2</strain>
    </source>
</reference>
<dbReference type="EMBL" id="AGBW02012171">
    <property type="protein sequence ID" value="OWR45538.1"/>
    <property type="molecule type" value="Genomic_DNA"/>
</dbReference>
<protein>
    <submittedName>
        <fullName evidence="2">Uncharacterized protein</fullName>
    </submittedName>
</protein>
<feature type="transmembrane region" description="Helical" evidence="1">
    <location>
        <begin position="70"/>
        <end position="87"/>
    </location>
</feature>
<dbReference type="KEGG" id="dpl:KGM_205487B"/>
<evidence type="ECO:0000256" key="1">
    <source>
        <dbReference type="SAM" id="Phobius"/>
    </source>
</evidence>
<feature type="non-terminal residue" evidence="2">
    <location>
        <position position="1"/>
    </location>
</feature>
<keyword evidence="3" id="KW-1185">Reference proteome</keyword>
<sequence>DKISSYIDVPILTRCCFCFPLRKGLITFAYGYLILSLVVTSVLSIYISYIRNSQKDIEDISELPNLIVDITELVLEFVLTIVLIVALHMKHLMLMKLYLYFQIALSIIGFIYSLAVLIKETGDELFLILFELMINVYVILLIWSMIVKMQRDDTVTYTREA</sequence>
<name>A0A212EVL4_DANPL</name>